<dbReference type="WBParaSite" id="PgB14X_g012_t02">
    <property type="protein sequence ID" value="PgB14X_g012_t02"/>
    <property type="gene ID" value="PgB14X_g012"/>
</dbReference>
<accession>A0A914ZQH2</accession>
<organism evidence="1 2">
    <name type="scientific">Parascaris univalens</name>
    <name type="common">Nematode worm</name>
    <dbReference type="NCBI Taxonomy" id="6257"/>
    <lineage>
        <taxon>Eukaryota</taxon>
        <taxon>Metazoa</taxon>
        <taxon>Ecdysozoa</taxon>
        <taxon>Nematoda</taxon>
        <taxon>Chromadorea</taxon>
        <taxon>Rhabditida</taxon>
        <taxon>Spirurina</taxon>
        <taxon>Ascaridomorpha</taxon>
        <taxon>Ascaridoidea</taxon>
        <taxon>Ascarididae</taxon>
        <taxon>Parascaris</taxon>
    </lineage>
</organism>
<keyword evidence="1" id="KW-1185">Reference proteome</keyword>
<sequence length="86" mass="10003">MRDFVARLLCGTSTANVYIRCVTQLCVHLALDQLNYVCGRSTGTFLEMHVEHTHGQLDEVFLRLRMIYCAQIKRAVHLKRRNNQPK</sequence>
<reference evidence="2" key="1">
    <citation type="submission" date="2022-11" db="UniProtKB">
        <authorList>
            <consortium name="WormBaseParasite"/>
        </authorList>
    </citation>
    <scope>IDENTIFICATION</scope>
</reference>
<proteinExistence type="predicted"/>
<dbReference type="AlphaFoldDB" id="A0A914ZQH2"/>
<evidence type="ECO:0000313" key="2">
    <source>
        <dbReference type="WBParaSite" id="PgB14X_g012_t02"/>
    </source>
</evidence>
<dbReference type="Proteomes" id="UP000887569">
    <property type="component" value="Unplaced"/>
</dbReference>
<evidence type="ECO:0000313" key="1">
    <source>
        <dbReference type="Proteomes" id="UP000887569"/>
    </source>
</evidence>
<protein>
    <submittedName>
        <fullName evidence="2">Secreted protein</fullName>
    </submittedName>
</protein>
<name>A0A914ZQH2_PARUN</name>